<dbReference type="InterPro" id="IPR038519">
    <property type="entry name" value="MCP_C_sf"/>
</dbReference>
<name>A0A6C0F6W6_9ZZZZ</name>
<dbReference type="InterPro" id="IPR007542">
    <property type="entry name" value="MCP_C"/>
</dbReference>
<dbReference type="Gene3D" id="2.70.9.20">
    <property type="entry name" value="Major capsid protein Vp54"/>
    <property type="match status" value="2"/>
</dbReference>
<dbReference type="InterPro" id="IPR016112">
    <property type="entry name" value="VP_dsDNA_II"/>
</dbReference>
<dbReference type="Pfam" id="PF04451">
    <property type="entry name" value="Capsid_NCLDV"/>
    <property type="match status" value="2"/>
</dbReference>
<dbReference type="EMBL" id="MN738741">
    <property type="protein sequence ID" value="QHT36363.1"/>
    <property type="molecule type" value="Genomic_DNA"/>
</dbReference>
<evidence type="ECO:0000313" key="3">
    <source>
        <dbReference type="EMBL" id="QHT36363.1"/>
    </source>
</evidence>
<accession>A0A6C0F6W6</accession>
<feature type="domain" description="Major capsid protein C-terminal" evidence="1">
    <location>
        <begin position="454"/>
        <end position="509"/>
    </location>
</feature>
<evidence type="ECO:0000259" key="1">
    <source>
        <dbReference type="Pfam" id="PF04451"/>
    </source>
</evidence>
<proteinExistence type="predicted"/>
<protein>
    <recommendedName>
        <fullName evidence="4">Major capsid protein N-terminal domain-containing protein</fullName>
    </recommendedName>
</protein>
<reference evidence="3" key="1">
    <citation type="journal article" date="2020" name="Nature">
        <title>Giant virus diversity and host interactions through global metagenomics.</title>
        <authorList>
            <person name="Schulz F."/>
            <person name="Roux S."/>
            <person name="Paez-Espino D."/>
            <person name="Jungbluth S."/>
            <person name="Walsh D.A."/>
            <person name="Denef V.J."/>
            <person name="McMahon K.D."/>
            <person name="Konstantinidis K.T."/>
            <person name="Eloe-Fadrosh E.A."/>
            <person name="Kyrpides N.C."/>
            <person name="Woyke T."/>
        </authorList>
    </citation>
    <scope>NUCLEOTIDE SEQUENCE</scope>
    <source>
        <strain evidence="3">GVMAG-S-ERX555931-87</strain>
    </source>
</reference>
<feature type="domain" description="Major capsid protein C-terminal" evidence="1">
    <location>
        <begin position="210"/>
        <end position="301"/>
    </location>
</feature>
<dbReference type="Pfam" id="PF16903">
    <property type="entry name" value="Capsid_N"/>
    <property type="match status" value="1"/>
</dbReference>
<dbReference type="AlphaFoldDB" id="A0A6C0F6W6"/>
<dbReference type="InterPro" id="IPR031654">
    <property type="entry name" value="Capsid_N"/>
</dbReference>
<dbReference type="GO" id="GO:0005198">
    <property type="term" value="F:structural molecule activity"/>
    <property type="evidence" value="ECO:0007669"/>
    <property type="project" value="InterPro"/>
</dbReference>
<evidence type="ECO:0008006" key="4">
    <source>
        <dbReference type="Google" id="ProtNLM"/>
    </source>
</evidence>
<sequence>MGGLLQLVTVGVQDKYIHGNPQITFFKSVYRRHTNFAIESIQQYIAGKIDTGDGHIGNVTLSKGNGDLVNKIFVQVDQVDTGVNGDEVIEEVELIIGGTLIDKHTKEWMQVWRELTTPSSKSDGIKYMCNSFENNLSTRADSTNQACLMIPLMFWFCRYPGVSLPILSLQYDDILLKFKWGNNSNINKDSSSTGHNCTVWVDYIFLDREERIRFAQIEHEYLIEQLQYQDTSNKGQQTIFEMKFNHPIKELIWTENNTGANAITNQKMNITLNEIDRHALQYKEYFTLKQPFDHHTSIPGYNIKEVDRSKLLMNPILIMGGTDKCKASSGSLSGDSFQIKSTLSDDSSYTGHLRILVSSGKAVEDIKIGDLLSITYPISGTGADEAITIYSTVKAIRTKPQSGTTAGEYTLNIESGSGDITTNKPPNNSINGNGSISILARTQDPTSKCSNLKKNIYVYSFSLNPEEHQPSGTMNFSRINKAKIKITEAKQIDTIYAVNYNVIRIKGGTTSLMYSN</sequence>
<evidence type="ECO:0000259" key="2">
    <source>
        <dbReference type="Pfam" id="PF16903"/>
    </source>
</evidence>
<dbReference type="SUPFAM" id="SSF49749">
    <property type="entry name" value="Group II dsDNA viruses VP"/>
    <property type="match status" value="3"/>
</dbReference>
<dbReference type="Gene3D" id="2.70.9.10">
    <property type="entry name" value="Adenovirus Type 2 Hexon, domain 4"/>
    <property type="match status" value="1"/>
</dbReference>
<organism evidence="3">
    <name type="scientific">viral metagenome</name>
    <dbReference type="NCBI Taxonomy" id="1070528"/>
    <lineage>
        <taxon>unclassified sequences</taxon>
        <taxon>metagenomes</taxon>
        <taxon>organismal metagenomes</taxon>
    </lineage>
</organism>
<feature type="domain" description="Major capsid protein N-terminal" evidence="2">
    <location>
        <begin position="24"/>
        <end position="207"/>
    </location>
</feature>